<dbReference type="Gene3D" id="3.40.50.150">
    <property type="entry name" value="Vaccinia Virus protein VP39"/>
    <property type="match status" value="1"/>
</dbReference>
<feature type="domain" description="Methyltransferase" evidence="1">
    <location>
        <begin position="338"/>
        <end position="382"/>
    </location>
</feature>
<gene>
    <name evidence="2" type="ORF">GCM10009750_28520</name>
</gene>
<dbReference type="SUPFAM" id="SSF53335">
    <property type="entry name" value="S-adenosyl-L-methionine-dependent methyltransferases"/>
    <property type="match status" value="1"/>
</dbReference>
<name>A0ABN2MW93_9MICO</name>
<dbReference type="InterPro" id="IPR041698">
    <property type="entry name" value="Methyltransf_25"/>
</dbReference>
<accession>A0ABN2MW93</accession>
<protein>
    <recommendedName>
        <fullName evidence="1">Methyltransferase domain-containing protein</fullName>
    </recommendedName>
</protein>
<evidence type="ECO:0000313" key="2">
    <source>
        <dbReference type="EMBL" id="GAA1840734.1"/>
    </source>
</evidence>
<dbReference type="CDD" id="cd02440">
    <property type="entry name" value="AdoMet_MTases"/>
    <property type="match status" value="1"/>
</dbReference>
<dbReference type="PANTHER" id="PTHR13627">
    <property type="entry name" value="FUKUTIN RELATED PROTEIN"/>
    <property type="match status" value="1"/>
</dbReference>
<dbReference type="PANTHER" id="PTHR13627:SF31">
    <property type="entry name" value="RIBITOL 5-PHOSPHATE TRANSFERASE FKRP"/>
    <property type="match status" value="1"/>
</dbReference>
<dbReference type="InterPro" id="IPR029063">
    <property type="entry name" value="SAM-dependent_MTases_sf"/>
</dbReference>
<organism evidence="2 3">
    <name type="scientific">Agromyces salentinus</name>
    <dbReference type="NCBI Taxonomy" id="269421"/>
    <lineage>
        <taxon>Bacteria</taxon>
        <taxon>Bacillati</taxon>
        <taxon>Actinomycetota</taxon>
        <taxon>Actinomycetes</taxon>
        <taxon>Micrococcales</taxon>
        <taxon>Microbacteriaceae</taxon>
        <taxon>Agromyces</taxon>
    </lineage>
</organism>
<dbReference type="RefSeq" id="WP_246205191.1">
    <property type="nucleotide sequence ID" value="NZ_BAAANK010000008.1"/>
</dbReference>
<dbReference type="Pfam" id="PF13649">
    <property type="entry name" value="Methyltransf_25"/>
    <property type="match status" value="1"/>
</dbReference>
<proteinExistence type="predicted"/>
<dbReference type="Proteomes" id="UP001501746">
    <property type="component" value="Unassembled WGS sequence"/>
</dbReference>
<evidence type="ECO:0000259" key="1">
    <source>
        <dbReference type="Pfam" id="PF13649"/>
    </source>
</evidence>
<dbReference type="InterPro" id="IPR052613">
    <property type="entry name" value="LicD_transferase"/>
</dbReference>
<keyword evidence="3" id="KW-1185">Reference proteome</keyword>
<dbReference type="EMBL" id="BAAANK010000008">
    <property type="protein sequence ID" value="GAA1840734.1"/>
    <property type="molecule type" value="Genomic_DNA"/>
</dbReference>
<comment type="caution">
    <text evidence="2">The sequence shown here is derived from an EMBL/GenBank/DDBJ whole genome shotgun (WGS) entry which is preliminary data.</text>
</comment>
<sequence>MTSRVAVQLDASWFEGIRIVDVHFDGRRVWSVASEAIPGGRLRWPAALKPYLEGRTTMTLHDAATGRVIGTTELRFGRSHDRITLQDAAGRPLAMNKWNRLGPVFDGGNVELRSRLLLNAQGIVGVLEAAAFDVYIVGGSLLGYMRTGGLMAHDDDIDLAFLSRHSDPADIGLDSFRMQRVLERNGYTVVRHSLAHLEIDFFDAEGHVEHYVDIFTGYFRDGLYSQPFALRGPEVRREDLVPVQRVEVDGVELPAPARPEAWLEYAYGPSWLVPDPSFVFETSRWTRRRFENNFGVFNRGRVFWEKRYLSLGGEVDLDHQDRDAIAAWASALPPSARVLDVGCGTGAAANLIASSGRDVLGIDYSHEALSIAVENAVPGARFAYVNINDRRDLLSLGARLLATGDLWHVRIADVLHGLTRTNRHSLFHFLELVLRGGAVATGTVPTVLPPDYRRGDPTSWHYPEEWFRAELGKHRLHVEFGETRRRQTPHGVRDEVEFVIRPRPADQTVPAMREDDSA</sequence>
<reference evidence="2 3" key="1">
    <citation type="journal article" date="2019" name="Int. J. Syst. Evol. Microbiol.">
        <title>The Global Catalogue of Microorganisms (GCM) 10K type strain sequencing project: providing services to taxonomists for standard genome sequencing and annotation.</title>
        <authorList>
            <consortium name="The Broad Institute Genomics Platform"/>
            <consortium name="The Broad Institute Genome Sequencing Center for Infectious Disease"/>
            <person name="Wu L."/>
            <person name="Ma J."/>
        </authorList>
    </citation>
    <scope>NUCLEOTIDE SEQUENCE [LARGE SCALE GENOMIC DNA]</scope>
    <source>
        <strain evidence="2 3">JCM 14323</strain>
    </source>
</reference>
<evidence type="ECO:0000313" key="3">
    <source>
        <dbReference type="Proteomes" id="UP001501746"/>
    </source>
</evidence>